<keyword evidence="1" id="KW-0812">Transmembrane</keyword>
<evidence type="ECO:0000313" key="3">
    <source>
        <dbReference type="EMBL" id="CAF0947413.1"/>
    </source>
</evidence>
<keyword evidence="1" id="KW-0472">Membrane</keyword>
<dbReference type="EMBL" id="CAJNOQ010002414">
    <property type="protein sequence ID" value="CAF0957100.1"/>
    <property type="molecule type" value="Genomic_DNA"/>
</dbReference>
<dbReference type="EMBL" id="CAJOBA010004724">
    <property type="protein sequence ID" value="CAF3721897.1"/>
    <property type="molecule type" value="Genomic_DNA"/>
</dbReference>
<feature type="signal peptide" evidence="2">
    <location>
        <begin position="1"/>
        <end position="21"/>
    </location>
</feature>
<evidence type="ECO:0000313" key="6">
    <source>
        <dbReference type="EMBL" id="CAF3732030.1"/>
    </source>
</evidence>
<dbReference type="EMBL" id="CAJOBC010002414">
    <property type="protein sequence ID" value="CAF3732030.1"/>
    <property type="molecule type" value="Genomic_DNA"/>
</dbReference>
<dbReference type="AlphaFoldDB" id="A0A814DHC0"/>
<dbReference type="Proteomes" id="UP000682733">
    <property type="component" value="Unassembled WGS sequence"/>
</dbReference>
<organism evidence="4 7">
    <name type="scientific">Didymodactylos carnosus</name>
    <dbReference type="NCBI Taxonomy" id="1234261"/>
    <lineage>
        <taxon>Eukaryota</taxon>
        <taxon>Metazoa</taxon>
        <taxon>Spiralia</taxon>
        <taxon>Gnathifera</taxon>
        <taxon>Rotifera</taxon>
        <taxon>Eurotatoria</taxon>
        <taxon>Bdelloidea</taxon>
        <taxon>Philodinida</taxon>
        <taxon>Philodinidae</taxon>
        <taxon>Didymodactylos</taxon>
    </lineage>
</organism>
<sequence>MWWNKRRCLLLLLLLIQHCSSYHYPKTLLNLQMLSKDVPVSSISIANDTCSQNPINIDQNTDDTDHDVEQHDQPITSDTYQFSSIWEKDPSSVDNSEEDDDRSTIEIQFYIPYVLNDPNSILNHTIYIRGGLDNHLLSTITEICINSTSSFSIKYTTTKPLPHNICLYLVINVTTIREIFLCRTIDDTDSSDDDHASDNGHGSNDSHAIGPSPFFILSQCVIILIMMLIIYAVQTAREKRIFNRIKHNLMNSRPFSAAFRGDRQAMATAASRQSLQLGLRNFDLRNPSAVANALNNRAVPIEEQVLAANDLTQTAGQRKQSLQFLKPDLMDVKEFTKRMSETNENGILGVKIDFVHNLTAPWKEIKVDENGETIISNPVRCEHW</sequence>
<accession>A0A814DHC0</accession>
<feature type="transmembrane region" description="Helical" evidence="1">
    <location>
        <begin position="214"/>
        <end position="233"/>
    </location>
</feature>
<keyword evidence="1" id="KW-1133">Transmembrane helix</keyword>
<keyword evidence="2" id="KW-0732">Signal</keyword>
<gene>
    <name evidence="4" type="ORF">GPM918_LOCUS11557</name>
    <name evidence="3" type="ORF">OVA965_LOCUS11967</name>
    <name evidence="6" type="ORF">SRO942_LOCUS11558</name>
    <name evidence="5" type="ORF">TMI583_LOCUS11971</name>
</gene>
<protein>
    <submittedName>
        <fullName evidence="4">Uncharacterized protein</fullName>
    </submittedName>
</protein>
<evidence type="ECO:0000256" key="1">
    <source>
        <dbReference type="SAM" id="Phobius"/>
    </source>
</evidence>
<proteinExistence type="predicted"/>
<feature type="chain" id="PRO_5036224154" evidence="2">
    <location>
        <begin position="22"/>
        <end position="384"/>
    </location>
</feature>
<dbReference type="EMBL" id="CAJNOK010004719">
    <property type="protein sequence ID" value="CAF0947413.1"/>
    <property type="molecule type" value="Genomic_DNA"/>
</dbReference>
<dbReference type="Proteomes" id="UP000681722">
    <property type="component" value="Unassembled WGS sequence"/>
</dbReference>
<evidence type="ECO:0000313" key="7">
    <source>
        <dbReference type="Proteomes" id="UP000663829"/>
    </source>
</evidence>
<comment type="caution">
    <text evidence="4">The sequence shown here is derived from an EMBL/GenBank/DDBJ whole genome shotgun (WGS) entry which is preliminary data.</text>
</comment>
<evidence type="ECO:0000313" key="4">
    <source>
        <dbReference type="EMBL" id="CAF0957100.1"/>
    </source>
</evidence>
<dbReference type="OrthoDB" id="10045163at2759"/>
<dbReference type="Proteomes" id="UP000663829">
    <property type="component" value="Unassembled WGS sequence"/>
</dbReference>
<reference evidence="4" key="1">
    <citation type="submission" date="2021-02" db="EMBL/GenBank/DDBJ databases">
        <authorList>
            <person name="Nowell W R."/>
        </authorList>
    </citation>
    <scope>NUCLEOTIDE SEQUENCE</scope>
</reference>
<name>A0A814DHC0_9BILA</name>
<evidence type="ECO:0000313" key="5">
    <source>
        <dbReference type="EMBL" id="CAF3721897.1"/>
    </source>
</evidence>
<keyword evidence="7" id="KW-1185">Reference proteome</keyword>
<dbReference type="Proteomes" id="UP000677228">
    <property type="component" value="Unassembled WGS sequence"/>
</dbReference>
<evidence type="ECO:0000256" key="2">
    <source>
        <dbReference type="SAM" id="SignalP"/>
    </source>
</evidence>